<feature type="transmembrane region" description="Helical" evidence="9">
    <location>
        <begin position="44"/>
        <end position="69"/>
    </location>
</feature>
<dbReference type="AlphaFoldDB" id="A0A2T4MGS3"/>
<evidence type="ECO:0000313" key="11">
    <source>
        <dbReference type="Proteomes" id="UP000646308"/>
    </source>
</evidence>
<organism evidence="10 11">
    <name type="scientific">Staphylococcus agnetis</name>
    <dbReference type="NCBI Taxonomy" id="985762"/>
    <lineage>
        <taxon>Bacteria</taxon>
        <taxon>Bacillati</taxon>
        <taxon>Bacillota</taxon>
        <taxon>Bacilli</taxon>
        <taxon>Bacillales</taxon>
        <taxon>Staphylococcaceae</taxon>
        <taxon>Staphylococcus</taxon>
    </lineage>
</organism>
<evidence type="ECO:0000256" key="3">
    <source>
        <dbReference type="ARBA" id="ARBA00022670"/>
    </source>
</evidence>
<dbReference type="Proteomes" id="UP000646308">
    <property type="component" value="Unassembled WGS sequence"/>
</dbReference>
<comment type="subcellular location">
    <subcellularLocation>
        <location evidence="9">Cell membrane</location>
        <topology evidence="9">Multi-pass membrane protein</topology>
    </subcellularLocation>
</comment>
<dbReference type="GO" id="GO:0006508">
    <property type="term" value="P:proteolysis"/>
    <property type="evidence" value="ECO:0007669"/>
    <property type="project" value="UniProtKB-KW"/>
</dbReference>
<dbReference type="SMART" id="SM00793">
    <property type="entry name" value="AgrB"/>
    <property type="match status" value="1"/>
</dbReference>
<evidence type="ECO:0000256" key="9">
    <source>
        <dbReference type="HAMAP-Rule" id="MF_00784"/>
    </source>
</evidence>
<keyword evidence="2 9" id="KW-0673">Quorum sensing</keyword>
<comment type="caution">
    <text evidence="10">The sequence shown here is derived from an EMBL/GenBank/DDBJ whole genome shotgun (WGS) entry which is preliminary data.</text>
</comment>
<accession>A0A2T4MGS3</accession>
<keyword evidence="3 9" id="KW-0645">Protease</keyword>
<dbReference type="RefSeq" id="WP_107368991.1">
    <property type="nucleotide sequence ID" value="NZ_CP045927.1"/>
</dbReference>
<dbReference type="GO" id="GO:0008233">
    <property type="term" value="F:peptidase activity"/>
    <property type="evidence" value="ECO:0007669"/>
    <property type="project" value="UniProtKB-UniRule"/>
</dbReference>
<dbReference type="GeneID" id="57692124"/>
<evidence type="ECO:0000256" key="2">
    <source>
        <dbReference type="ARBA" id="ARBA00022654"/>
    </source>
</evidence>
<keyword evidence="6 9" id="KW-1133">Transmembrane helix</keyword>
<evidence type="ECO:0000256" key="4">
    <source>
        <dbReference type="ARBA" id="ARBA00022692"/>
    </source>
</evidence>
<proteinExistence type="inferred from homology"/>
<protein>
    <recommendedName>
        <fullName evidence="9">Accessory gene regulator protein B</fullName>
        <ecNumber evidence="9">3.4.-.-</ecNumber>
    </recommendedName>
</protein>
<evidence type="ECO:0000256" key="6">
    <source>
        <dbReference type="ARBA" id="ARBA00022989"/>
    </source>
</evidence>
<dbReference type="EMBL" id="WMFL01000015">
    <property type="protein sequence ID" value="NJI01460.1"/>
    <property type="molecule type" value="Genomic_DNA"/>
</dbReference>
<dbReference type="EC" id="3.4.-.-" evidence="9"/>
<dbReference type="Pfam" id="PF04647">
    <property type="entry name" value="AgrB"/>
    <property type="match status" value="1"/>
</dbReference>
<dbReference type="InterPro" id="IPR006741">
    <property type="entry name" value="AgrB"/>
</dbReference>
<dbReference type="HAMAP" id="MF_00784">
    <property type="entry name" value="AgrB"/>
    <property type="match status" value="1"/>
</dbReference>
<reference evidence="10" key="1">
    <citation type="submission" date="2019-11" db="EMBL/GenBank/DDBJ databases">
        <title>Whole genome comparisons of Staphylococcus agnetis isolates from cattle and chickens.</title>
        <authorList>
            <person name="Rhoads D."/>
            <person name="Shwani A."/>
            <person name="Adkins P."/>
            <person name="Calcutt M."/>
            <person name="Middleton J."/>
        </authorList>
    </citation>
    <scope>NUCLEOTIDE SEQUENCE</scope>
    <source>
        <strain evidence="10">1387</strain>
    </source>
</reference>
<keyword evidence="1 9" id="KW-1003">Cell membrane</keyword>
<gene>
    <name evidence="9" type="primary">agrB</name>
    <name evidence="10" type="ORF">GLV84_00975</name>
</gene>
<keyword evidence="7 9" id="KW-0843">Virulence</keyword>
<feature type="transmembrane region" description="Helical" evidence="9">
    <location>
        <begin position="106"/>
        <end position="124"/>
    </location>
</feature>
<sequence length="187" mass="21729">MRIVDTAIDNLALKLQKKQNLDHIEYLKVRLGIQVFIINLFKGIVTYGLAILLNIFLYTLTVHLAYFILRRFSHGAHAKTSLLCHVQNIIFFIFLPWLIVKYDIPFWFMLFLTILGWLIVLKYAPAATRKQPIKLGRKKSLKIKSLLVISIYVVMVLFVPQPFNFLIAYGAFLQASTLLPIFFPKEE</sequence>
<dbReference type="GO" id="GO:0009372">
    <property type="term" value="P:quorum sensing"/>
    <property type="evidence" value="ECO:0007669"/>
    <property type="project" value="UniProtKB-UniRule"/>
</dbReference>
<evidence type="ECO:0000256" key="7">
    <source>
        <dbReference type="ARBA" id="ARBA00023026"/>
    </source>
</evidence>
<keyword evidence="8 9" id="KW-0472">Membrane</keyword>
<evidence type="ECO:0000256" key="8">
    <source>
        <dbReference type="ARBA" id="ARBA00023136"/>
    </source>
</evidence>
<keyword evidence="4 9" id="KW-0812">Transmembrane</keyword>
<comment type="similarity">
    <text evidence="9">Belongs to the AgrB family.</text>
</comment>
<evidence type="ECO:0000256" key="5">
    <source>
        <dbReference type="ARBA" id="ARBA00022801"/>
    </source>
</evidence>
<evidence type="ECO:0000313" key="10">
    <source>
        <dbReference type="EMBL" id="NJI01460.1"/>
    </source>
</evidence>
<comment type="function">
    <text evidence="9">Essential for the production of a quorum sensing system signal molecule, the autoinducing peptide (AIP). This quorum sensing system is responsible for the regulation of the expression of virulence factor genes. Involved in the proteolytic processing of AgrD, the precursor of AIP.</text>
</comment>
<evidence type="ECO:0000256" key="1">
    <source>
        <dbReference type="ARBA" id="ARBA00022475"/>
    </source>
</evidence>
<dbReference type="GO" id="GO:0005886">
    <property type="term" value="C:plasma membrane"/>
    <property type="evidence" value="ECO:0007669"/>
    <property type="project" value="UniProtKB-SubCell"/>
</dbReference>
<name>A0A2T4MGS3_9STAP</name>
<feature type="transmembrane region" description="Helical" evidence="9">
    <location>
        <begin position="81"/>
        <end position="100"/>
    </location>
</feature>
<keyword evidence="5 9" id="KW-0378">Hydrolase</keyword>
<feature type="transmembrane region" description="Helical" evidence="9">
    <location>
        <begin position="145"/>
        <end position="160"/>
    </location>
</feature>